<dbReference type="KEGG" id="psd:DSC_09245"/>
<evidence type="ECO:0000256" key="5">
    <source>
        <dbReference type="ARBA" id="ARBA00022967"/>
    </source>
</evidence>
<dbReference type="STRING" id="1045855.DSC_09245"/>
<protein>
    <submittedName>
        <fullName evidence="8">Cytochrome c biogenesis protein CcmA</fullName>
    </submittedName>
</protein>
<evidence type="ECO:0000259" key="7">
    <source>
        <dbReference type="PROSITE" id="PS50893"/>
    </source>
</evidence>
<dbReference type="SMART" id="SM00382">
    <property type="entry name" value="AAA"/>
    <property type="match status" value="1"/>
</dbReference>
<organism evidence="8 9">
    <name type="scientific">Pseudoxanthomonas spadix (strain BD-a59)</name>
    <dbReference type="NCBI Taxonomy" id="1045855"/>
    <lineage>
        <taxon>Bacteria</taxon>
        <taxon>Pseudomonadati</taxon>
        <taxon>Pseudomonadota</taxon>
        <taxon>Gammaproteobacteria</taxon>
        <taxon>Lysobacterales</taxon>
        <taxon>Lysobacteraceae</taxon>
        <taxon>Pseudoxanthomonas</taxon>
    </lineage>
</organism>
<evidence type="ECO:0000256" key="1">
    <source>
        <dbReference type="ARBA" id="ARBA00022448"/>
    </source>
</evidence>
<evidence type="ECO:0000313" key="8">
    <source>
        <dbReference type="EMBL" id="AER56499.1"/>
    </source>
</evidence>
<accession>G7UWJ2</accession>
<dbReference type="GO" id="GO:0016887">
    <property type="term" value="F:ATP hydrolysis activity"/>
    <property type="evidence" value="ECO:0007669"/>
    <property type="project" value="InterPro"/>
</dbReference>
<dbReference type="NCBIfam" id="NF010061">
    <property type="entry name" value="PRK13538.1"/>
    <property type="match status" value="1"/>
</dbReference>
<keyword evidence="5" id="KW-1278">Translocase</keyword>
<dbReference type="GO" id="GO:0017004">
    <property type="term" value="P:cytochrome complex assembly"/>
    <property type="evidence" value="ECO:0007669"/>
    <property type="project" value="UniProtKB-KW"/>
</dbReference>
<dbReference type="SUPFAM" id="SSF52540">
    <property type="entry name" value="P-loop containing nucleoside triphosphate hydrolases"/>
    <property type="match status" value="1"/>
</dbReference>
<dbReference type="InterPro" id="IPR003593">
    <property type="entry name" value="AAA+_ATPase"/>
</dbReference>
<dbReference type="PROSITE" id="PS50893">
    <property type="entry name" value="ABC_TRANSPORTER_2"/>
    <property type="match status" value="1"/>
</dbReference>
<dbReference type="AlphaFoldDB" id="G7UWJ2"/>
<dbReference type="eggNOG" id="COG4133">
    <property type="taxonomic scope" value="Bacteria"/>
</dbReference>
<keyword evidence="3" id="KW-0201">Cytochrome c-type biogenesis</keyword>
<gene>
    <name evidence="8" type="ordered locus">DSC_09245</name>
</gene>
<evidence type="ECO:0000256" key="3">
    <source>
        <dbReference type="ARBA" id="ARBA00022748"/>
    </source>
</evidence>
<dbReference type="PANTHER" id="PTHR43499:SF1">
    <property type="entry name" value="ABC TRANSPORTER I FAMILY MEMBER 1"/>
    <property type="match status" value="1"/>
</dbReference>
<dbReference type="EMBL" id="CP003093">
    <property type="protein sequence ID" value="AER56499.1"/>
    <property type="molecule type" value="Genomic_DNA"/>
</dbReference>
<keyword evidence="1" id="KW-0813">Transport</keyword>
<dbReference type="Proteomes" id="UP000005870">
    <property type="component" value="Chromosome"/>
</dbReference>
<dbReference type="InterPro" id="IPR005895">
    <property type="entry name" value="ABC_transptr_haem_export_CcmA"/>
</dbReference>
<keyword evidence="9" id="KW-1185">Reference proteome</keyword>
<dbReference type="OrthoDB" id="9800654at2"/>
<evidence type="ECO:0000256" key="6">
    <source>
        <dbReference type="ARBA" id="ARBA00023136"/>
    </source>
</evidence>
<dbReference type="HOGENOM" id="CLU_000604_1_2_6"/>
<dbReference type="Gene3D" id="3.40.50.300">
    <property type="entry name" value="P-loop containing nucleotide triphosphate hydrolases"/>
    <property type="match status" value="1"/>
</dbReference>
<dbReference type="PROSITE" id="PS00211">
    <property type="entry name" value="ABC_TRANSPORTER_1"/>
    <property type="match status" value="1"/>
</dbReference>
<sequence>MSSDTSRPPLLSVQALAFSRNEEPVFGPLDFQVDAGEALLVQGGNGAGKTTLLRVLAGLLRADQGRIVLDGVPATSAARARAMAYLGHLPALKGDLGALENLEFLCGLHGRRPNQQPIQAMALTGLAGYEDTPARQLSAGQKKRLSLARMWLAPAPLWLMDEPYANLDLDGITLVNHMVAAHLRSGGAALVTTHGAYAAPPVRTRMLELGAPSCLADTLSASATVNAPPRAAGPGHPEAGT</sequence>
<dbReference type="InterPro" id="IPR003439">
    <property type="entry name" value="ABC_transporter-like_ATP-bd"/>
</dbReference>
<evidence type="ECO:0000313" key="9">
    <source>
        <dbReference type="Proteomes" id="UP000005870"/>
    </source>
</evidence>
<dbReference type="InterPro" id="IPR017871">
    <property type="entry name" value="ABC_transporter-like_CS"/>
</dbReference>
<dbReference type="PANTHER" id="PTHR43499">
    <property type="entry name" value="ABC TRANSPORTER I FAMILY MEMBER 1"/>
    <property type="match status" value="1"/>
</dbReference>
<dbReference type="GO" id="GO:0005524">
    <property type="term" value="F:ATP binding"/>
    <property type="evidence" value="ECO:0007669"/>
    <property type="project" value="UniProtKB-KW"/>
</dbReference>
<dbReference type="NCBIfam" id="TIGR01189">
    <property type="entry name" value="ccmA"/>
    <property type="match status" value="1"/>
</dbReference>
<keyword evidence="6" id="KW-0472">Membrane</keyword>
<reference evidence="8 9" key="1">
    <citation type="journal article" date="2012" name="J. Bacteriol.">
        <title>Complete Genome Sequence of the BTEX-Degrading Bacterium Pseudoxanthomonas spadix BD-a59.</title>
        <authorList>
            <person name="Lee S.H."/>
            <person name="Jin H.M."/>
            <person name="Lee H.J."/>
            <person name="Kim J.M."/>
            <person name="Jeon C.O."/>
        </authorList>
    </citation>
    <scope>NUCLEOTIDE SEQUENCE [LARGE SCALE GENOMIC DNA]</scope>
    <source>
        <strain evidence="8 9">BD-a59</strain>
    </source>
</reference>
<proteinExistence type="predicted"/>
<keyword evidence="2" id="KW-0547">Nucleotide-binding</keyword>
<feature type="domain" description="ABC transporter" evidence="7">
    <location>
        <begin position="11"/>
        <end position="236"/>
    </location>
</feature>
<dbReference type="InterPro" id="IPR027417">
    <property type="entry name" value="P-loop_NTPase"/>
</dbReference>
<dbReference type="RefSeq" id="WP_014160675.1">
    <property type="nucleotide sequence ID" value="NC_016147.2"/>
</dbReference>
<dbReference type="GO" id="GO:0022857">
    <property type="term" value="F:transmembrane transporter activity"/>
    <property type="evidence" value="ECO:0007669"/>
    <property type="project" value="InterPro"/>
</dbReference>
<keyword evidence="4" id="KW-0067">ATP-binding</keyword>
<dbReference type="Pfam" id="PF00005">
    <property type="entry name" value="ABC_tran"/>
    <property type="match status" value="1"/>
</dbReference>
<name>G7UWJ2_PSEUP</name>
<evidence type="ECO:0000256" key="4">
    <source>
        <dbReference type="ARBA" id="ARBA00022840"/>
    </source>
</evidence>
<evidence type="ECO:0000256" key="2">
    <source>
        <dbReference type="ARBA" id="ARBA00022741"/>
    </source>
</evidence>